<protein>
    <recommendedName>
        <fullName evidence="5">AAA+ ATPase domain-containing protein</fullName>
    </recommendedName>
</protein>
<keyword evidence="7" id="KW-1185">Reference proteome</keyword>
<evidence type="ECO:0000313" key="6">
    <source>
        <dbReference type="EMBL" id="OTF72490.1"/>
    </source>
</evidence>
<reference evidence="6 7" key="1">
    <citation type="submission" date="2017-03" db="EMBL/GenBank/DDBJ databases">
        <title>Genome Survey of Euroglyphus maynei.</title>
        <authorList>
            <person name="Arlian L.G."/>
            <person name="Morgan M.S."/>
            <person name="Rider S.D."/>
        </authorList>
    </citation>
    <scope>NUCLEOTIDE SEQUENCE [LARGE SCALE GENOMIC DNA]</scope>
    <source>
        <strain evidence="6">Arlian Lab</strain>
        <tissue evidence="6">Whole body</tissue>
    </source>
</reference>
<dbReference type="Pfam" id="PF00004">
    <property type="entry name" value="AAA"/>
    <property type="match status" value="1"/>
</dbReference>
<evidence type="ECO:0000256" key="2">
    <source>
        <dbReference type="ARBA" id="ARBA00022741"/>
    </source>
</evidence>
<dbReference type="GO" id="GO:0016887">
    <property type="term" value="F:ATP hydrolysis activity"/>
    <property type="evidence" value="ECO:0007669"/>
    <property type="project" value="InterPro"/>
</dbReference>
<keyword evidence="3" id="KW-0067">ATP-binding</keyword>
<dbReference type="InterPro" id="IPR027417">
    <property type="entry name" value="P-loop_NTPase"/>
</dbReference>
<proteinExistence type="inferred from homology"/>
<feature type="region of interest" description="Disordered" evidence="4">
    <location>
        <begin position="1"/>
        <end position="30"/>
    </location>
</feature>
<dbReference type="Proteomes" id="UP000194236">
    <property type="component" value="Unassembled WGS sequence"/>
</dbReference>
<dbReference type="CDD" id="cd22641">
    <property type="entry name" value="C24-like"/>
    <property type="match status" value="1"/>
</dbReference>
<name>A0A1Y3AVI4_EURMA</name>
<accession>A0A1Y3AVI4</accession>
<dbReference type="PANTHER" id="PTHR23073">
    <property type="entry name" value="26S PROTEASOME REGULATORY SUBUNIT"/>
    <property type="match status" value="1"/>
</dbReference>
<dbReference type="EMBL" id="MUJZ01055907">
    <property type="protein sequence ID" value="OTF72490.1"/>
    <property type="molecule type" value="Genomic_DNA"/>
</dbReference>
<dbReference type="CDD" id="cd19481">
    <property type="entry name" value="RecA-like_protease"/>
    <property type="match status" value="1"/>
</dbReference>
<dbReference type="InterPro" id="IPR045538">
    <property type="entry name" value="CIS_TMP"/>
</dbReference>
<keyword evidence="2" id="KW-0547">Nucleotide-binding</keyword>
<evidence type="ECO:0000256" key="3">
    <source>
        <dbReference type="ARBA" id="ARBA00022840"/>
    </source>
</evidence>
<evidence type="ECO:0000256" key="4">
    <source>
        <dbReference type="SAM" id="MobiDB-lite"/>
    </source>
</evidence>
<dbReference type="InterPro" id="IPR003593">
    <property type="entry name" value="AAA+_ATPase"/>
</dbReference>
<dbReference type="InterPro" id="IPR054472">
    <property type="entry name" value="WHD"/>
</dbReference>
<gene>
    <name evidence="6" type="ORF">BLA29_000011</name>
</gene>
<dbReference type="InterPro" id="IPR003959">
    <property type="entry name" value="ATPase_AAA_core"/>
</dbReference>
<feature type="domain" description="AAA+ ATPase" evidence="5">
    <location>
        <begin position="1505"/>
        <end position="1637"/>
    </location>
</feature>
<dbReference type="Gene3D" id="1.10.8.60">
    <property type="match status" value="1"/>
</dbReference>
<dbReference type="Gene3D" id="3.40.50.300">
    <property type="entry name" value="P-loop containing nucleotide triphosphate hydrolases"/>
    <property type="match status" value="1"/>
</dbReference>
<dbReference type="Pfam" id="PF22977">
    <property type="entry name" value="WHD"/>
    <property type="match status" value="1"/>
</dbReference>
<feature type="compositionally biased region" description="Polar residues" evidence="4">
    <location>
        <begin position="319"/>
        <end position="328"/>
    </location>
</feature>
<dbReference type="GO" id="GO:0005524">
    <property type="term" value="F:ATP binding"/>
    <property type="evidence" value="ECO:0007669"/>
    <property type="project" value="UniProtKB-KW"/>
</dbReference>
<dbReference type="OrthoDB" id="10042665at2759"/>
<evidence type="ECO:0000256" key="1">
    <source>
        <dbReference type="ARBA" id="ARBA00006914"/>
    </source>
</evidence>
<dbReference type="Pfam" id="PF19268">
    <property type="entry name" value="CIS_TMP"/>
    <property type="match status" value="1"/>
</dbReference>
<sequence length="1715" mass="190136">MTDKTPQDQAKNSVNTPTTLAGTTDTARDGELKSRTLPQADALKARFKAGSIPLQTDFADLIDLANIGRQAVGDEGTGLGLAKDGKNRLRFDPSNIANFTYDLSPSKGNKQIMLANVLAGDTKIHDRVALLALSDDIGPRTATTIKDGNSTTYTVNAVKINADGVRNYTTVKIIADKSVGMNSALLPFEYVQDKNAQYSLWYKFTLDTTGEDFSNCTLVIDPLTLLVKHITDFSTLPLDGEIISLLTVSFVYHGVIIGDGLQKDNTKISAKVDGSKGLQVNSSGIGVSSGNGIAVDNSDVNIKLAKGIQTNGGEGQGKDGTTSGSAGGLNVNQNGFSVDPGDGMQINTRGVSIKLAANSGLSADETNGLKIVPEQMFQKGMVMMFAGTTAEIPKGWGLCDGGNDRPDLRDRFIVGKGSKFTGKGDGTKSTGETTVTGSVSVKDTKLTLSQIPSHSHNYYKIEYRNFGYYYGNSRQGMIDTNSYVSTSSSGGGMGHKHDATLTTNSHKHSIDPIPPYYALAFIIKLVGGRLSGEKLLHSVLLGSDNLKFALLQGLRNNTAKILLRLNTLELNLGAISVTQFDTQFNQRLAQAFAQCLAREHASIGGPQEMNIQIPDITALQDWPDECHSSEKELFQRAQGCLQPVTLKSLIQDRPAHQLQQLLKRLLDGVWQSSKVLPVCWYGRVTAGRLSIAAVLYLLKSQRGHDWLMHQHSPTASQVAGWAKAIARGEIPPEQVAQLLTGNRPANSALREPRAYSPLVVMRWLLPLWRQPAVRQVIHRLKGGRGVQRLDAYLSRCLQRQDDVMQEEQGERTDHHHIALLRDNTTLPEREEEHTARDHATLPQSEKMPATAREAMQPGKSGLRSPNEPRSSSQGISNAGLLLLWPLLPQLFSQLGLWEEERFVSDAARWQAVYGLDRLVWGGVSSTEGRLTLNQVLCGVSCSTSVPPSISLSLLQLQQIDDWLAAIGQQLPGWQKLSLTDIRQLFLQRSGKISTEGPVPQISVWPEPYDFLLRDWPWPMTLASFPWTEQPLTIGDCQLSLLFSELERIDLLLQHYYYRHSARHEGLNAFLLSEEEVEARRQYPVGRPHWAAATQPLYRAENGQPLLAEGLTDLIHRFELTDFERDTVLLGLLPHFDSRYYDLFSWIQQGRQSQLPSFSLALTLFCPSDSEKRAQQASFLPQAPLMRCQLLTIEENKKNPTWSQTRFMADSSVYHFLLGHHYLAPALASWAEWSTPPALPFYPAGLKDALAGVLLTDDIEPRPVVLLRGMPGSARAHAVSGIFASENRQTLQVDIDKCAESDDDALLLHLTCLMREARMRGAGMVIRNLQTRVEKSTSLPERLSEQLNQPGLRVVCLIEPYAPPLWLKKTPTLQTAMPVLSQEEKTHLLRDCLPERRAADMDLISLSQRYTFTPESLPLMVQEAELYRQQRDPADVLQQCDIRQALNLRNQQNFGSLAQRITPKRTLNDLLVSESLLQQLQEMLTAIRYREKVLAGGFKDKVGYGVGISALFYGDSGTGKTMAAEVLAHTLGVDLIKVDLSTVINKYIGETEKNLSRIFDLAEQDAGILFFDEADALFGKRSETKDAHDRHANIEVSYLLQRLENFPGLVILSTNNRSHLDSAFNRRFTFITRFAYPDETLRHNMWKKIWPKNIKVSPDVDFEKLAQRANITGANIRNIALLAAFFAGESDHHEVCQHHIETALTRELAKTGRLAI</sequence>
<feature type="compositionally biased region" description="Basic and acidic residues" evidence="4">
    <location>
        <begin position="827"/>
        <end position="839"/>
    </location>
</feature>
<dbReference type="SUPFAM" id="SSF88874">
    <property type="entry name" value="Receptor-binding domain of short tail fibre protein gp12"/>
    <property type="match status" value="1"/>
</dbReference>
<feature type="region of interest" description="Disordered" evidence="4">
    <location>
        <begin position="309"/>
        <end position="328"/>
    </location>
</feature>
<dbReference type="InterPro" id="IPR050221">
    <property type="entry name" value="26S_Proteasome_ATPase"/>
</dbReference>
<comment type="caution">
    <text evidence="6">The sequence shown here is derived from an EMBL/GenBank/DDBJ whole genome shotgun (WGS) entry which is preliminary data.</text>
</comment>
<dbReference type="SUPFAM" id="SSF52540">
    <property type="entry name" value="P-loop containing nucleoside triphosphate hydrolases"/>
    <property type="match status" value="1"/>
</dbReference>
<evidence type="ECO:0000313" key="7">
    <source>
        <dbReference type="Proteomes" id="UP000194236"/>
    </source>
</evidence>
<comment type="similarity">
    <text evidence="1">Belongs to the AAA ATPase family.</text>
</comment>
<dbReference type="SMART" id="SM00382">
    <property type="entry name" value="AAA"/>
    <property type="match status" value="1"/>
</dbReference>
<feature type="region of interest" description="Disordered" evidence="4">
    <location>
        <begin position="824"/>
        <end position="873"/>
    </location>
</feature>
<feature type="compositionally biased region" description="Low complexity" evidence="4">
    <location>
        <begin position="16"/>
        <end position="25"/>
    </location>
</feature>
<organism evidence="6 7">
    <name type="scientific">Euroglyphus maynei</name>
    <name type="common">Mayne's house dust mite</name>
    <dbReference type="NCBI Taxonomy" id="6958"/>
    <lineage>
        <taxon>Eukaryota</taxon>
        <taxon>Metazoa</taxon>
        <taxon>Ecdysozoa</taxon>
        <taxon>Arthropoda</taxon>
        <taxon>Chelicerata</taxon>
        <taxon>Arachnida</taxon>
        <taxon>Acari</taxon>
        <taxon>Acariformes</taxon>
        <taxon>Sarcoptiformes</taxon>
        <taxon>Astigmata</taxon>
        <taxon>Psoroptidia</taxon>
        <taxon>Analgoidea</taxon>
        <taxon>Pyroglyphidae</taxon>
        <taxon>Pyroglyphinae</taxon>
        <taxon>Euroglyphus</taxon>
    </lineage>
</organism>
<evidence type="ECO:0000259" key="5">
    <source>
        <dbReference type="SMART" id="SM00382"/>
    </source>
</evidence>